<feature type="transmembrane region" description="Helical" evidence="10">
    <location>
        <begin position="192"/>
        <end position="214"/>
    </location>
</feature>
<dbReference type="PROSITE" id="PS50262">
    <property type="entry name" value="G_PROTEIN_RECEP_F1_2"/>
    <property type="match status" value="1"/>
</dbReference>
<reference evidence="12 13" key="1">
    <citation type="submission" date="2022-05" db="EMBL/GenBank/DDBJ databases">
        <authorList>
            <consortium name="Genoscope - CEA"/>
            <person name="William W."/>
        </authorList>
    </citation>
    <scope>NUCLEOTIDE SEQUENCE [LARGE SCALE GENOMIC DNA]</scope>
</reference>
<dbReference type="Proteomes" id="UP001159428">
    <property type="component" value="Unassembled WGS sequence"/>
</dbReference>
<name>A0AAU9WNV1_9CNID</name>
<feature type="transmembrane region" description="Helical" evidence="10">
    <location>
        <begin position="277"/>
        <end position="298"/>
    </location>
</feature>
<keyword evidence="6 10" id="KW-0472">Membrane</keyword>
<evidence type="ECO:0000256" key="2">
    <source>
        <dbReference type="ARBA" id="ARBA00022475"/>
    </source>
</evidence>
<evidence type="ECO:0000256" key="6">
    <source>
        <dbReference type="ARBA" id="ARBA00023136"/>
    </source>
</evidence>
<dbReference type="EMBL" id="CALNXJ010000017">
    <property type="protein sequence ID" value="CAH3120016.1"/>
    <property type="molecule type" value="Genomic_DNA"/>
</dbReference>
<feature type="transmembrane region" description="Helical" evidence="10">
    <location>
        <begin position="243"/>
        <end position="265"/>
    </location>
</feature>
<keyword evidence="5" id="KW-0297">G-protein coupled receptor</keyword>
<dbReference type="Gene3D" id="1.20.1070.10">
    <property type="entry name" value="Rhodopsin 7-helix transmembrane proteins"/>
    <property type="match status" value="1"/>
</dbReference>
<feature type="domain" description="G-protein coupled receptors family 1 profile" evidence="11">
    <location>
        <begin position="55"/>
        <end position="296"/>
    </location>
</feature>
<feature type="transmembrane region" description="Helical" evidence="10">
    <location>
        <begin position="37"/>
        <end position="63"/>
    </location>
</feature>
<evidence type="ECO:0000256" key="3">
    <source>
        <dbReference type="ARBA" id="ARBA00022692"/>
    </source>
</evidence>
<dbReference type="GO" id="GO:0005886">
    <property type="term" value="C:plasma membrane"/>
    <property type="evidence" value="ECO:0007669"/>
    <property type="project" value="UniProtKB-SubCell"/>
</dbReference>
<dbReference type="InterPro" id="IPR000276">
    <property type="entry name" value="GPCR_Rhodpsn"/>
</dbReference>
<evidence type="ECO:0000256" key="5">
    <source>
        <dbReference type="ARBA" id="ARBA00023040"/>
    </source>
</evidence>
<dbReference type="SUPFAM" id="SSF81321">
    <property type="entry name" value="Family A G protein-coupled receptor-like"/>
    <property type="match status" value="1"/>
</dbReference>
<comment type="subcellular location">
    <subcellularLocation>
        <location evidence="1">Cell membrane</location>
        <topology evidence="1">Multi-pass membrane protein</topology>
    </subcellularLocation>
</comment>
<dbReference type="GO" id="GO:0004930">
    <property type="term" value="F:G protein-coupled receptor activity"/>
    <property type="evidence" value="ECO:0007669"/>
    <property type="project" value="UniProtKB-KW"/>
</dbReference>
<keyword evidence="7" id="KW-0675">Receptor</keyword>
<dbReference type="CDD" id="cd00637">
    <property type="entry name" value="7tm_classA_rhodopsin-like"/>
    <property type="match status" value="1"/>
</dbReference>
<sequence>MEPNHGETANNHFPTNRSVFFCSQYEVFTWDLENTTFPWIIVGSIILLSPVTILMNLLVIVTVVKRRELQKLSNILLRSLALVDLLVGAVSMPLSATVDVLILRQIPVEHICDLDLANISVIYFLSVLSLYHLTVIAWERNVAIRKGLQYQVLVSKSLLVKLSIFVWLLTVFTDLPVTILMETKVDMEIVEIWITIESTLMVICVIIIACYNILVYHAVRKRRKNQIVPLTTNQKMESKTSRICGLLTLVIFSSFLPRLLIAIFSETLPAPLQSNSAFRLTETLVQLNSLLTPLIYWYRDRRFRNAVLEILRLREPQPIHPPVAARIACRSNPVGTLTEQLA</sequence>
<organism evidence="12 13">
    <name type="scientific">Pocillopora meandrina</name>
    <dbReference type="NCBI Taxonomy" id="46732"/>
    <lineage>
        <taxon>Eukaryota</taxon>
        <taxon>Metazoa</taxon>
        <taxon>Cnidaria</taxon>
        <taxon>Anthozoa</taxon>
        <taxon>Hexacorallia</taxon>
        <taxon>Scleractinia</taxon>
        <taxon>Astrocoeniina</taxon>
        <taxon>Pocilloporidae</taxon>
        <taxon>Pocillopora</taxon>
    </lineage>
</organism>
<proteinExistence type="predicted"/>
<evidence type="ECO:0000256" key="7">
    <source>
        <dbReference type="ARBA" id="ARBA00023170"/>
    </source>
</evidence>
<evidence type="ECO:0000256" key="10">
    <source>
        <dbReference type="SAM" id="Phobius"/>
    </source>
</evidence>
<keyword evidence="2" id="KW-1003">Cell membrane</keyword>
<evidence type="ECO:0000259" key="11">
    <source>
        <dbReference type="PROSITE" id="PS50262"/>
    </source>
</evidence>
<keyword evidence="4 10" id="KW-1133">Transmembrane helix</keyword>
<evidence type="ECO:0000256" key="8">
    <source>
        <dbReference type="ARBA" id="ARBA00023180"/>
    </source>
</evidence>
<evidence type="ECO:0000313" key="12">
    <source>
        <dbReference type="EMBL" id="CAH3120016.1"/>
    </source>
</evidence>
<accession>A0AAU9WNV1</accession>
<evidence type="ECO:0000256" key="1">
    <source>
        <dbReference type="ARBA" id="ARBA00004651"/>
    </source>
</evidence>
<dbReference type="AlphaFoldDB" id="A0AAU9WNV1"/>
<feature type="transmembrane region" description="Helical" evidence="10">
    <location>
        <begin position="75"/>
        <end position="96"/>
    </location>
</feature>
<evidence type="ECO:0000313" key="13">
    <source>
        <dbReference type="Proteomes" id="UP001159428"/>
    </source>
</evidence>
<gene>
    <name evidence="12" type="ORF">PMEA_00008050</name>
</gene>
<keyword evidence="13" id="KW-1185">Reference proteome</keyword>
<protein>
    <recommendedName>
        <fullName evidence="11">G-protein coupled receptors family 1 profile domain-containing protein</fullName>
    </recommendedName>
</protein>
<feature type="transmembrane region" description="Helical" evidence="10">
    <location>
        <begin position="116"/>
        <end position="138"/>
    </location>
</feature>
<feature type="transmembrane region" description="Helical" evidence="10">
    <location>
        <begin position="158"/>
        <end position="180"/>
    </location>
</feature>
<dbReference type="Pfam" id="PF00001">
    <property type="entry name" value="7tm_1"/>
    <property type="match status" value="1"/>
</dbReference>
<dbReference type="PANTHER" id="PTHR24246">
    <property type="entry name" value="OLFACTORY RECEPTOR AND ADENOSINE RECEPTOR"/>
    <property type="match status" value="1"/>
</dbReference>
<evidence type="ECO:0000256" key="4">
    <source>
        <dbReference type="ARBA" id="ARBA00022989"/>
    </source>
</evidence>
<dbReference type="InterPro" id="IPR017452">
    <property type="entry name" value="GPCR_Rhodpsn_7TM"/>
</dbReference>
<dbReference type="PRINTS" id="PR00237">
    <property type="entry name" value="GPCRRHODOPSN"/>
</dbReference>
<dbReference type="PANTHER" id="PTHR24246:SF27">
    <property type="entry name" value="ADENOSINE RECEPTOR, ISOFORM A"/>
    <property type="match status" value="1"/>
</dbReference>
<evidence type="ECO:0000256" key="9">
    <source>
        <dbReference type="ARBA" id="ARBA00023224"/>
    </source>
</evidence>
<comment type="caution">
    <text evidence="12">The sequence shown here is derived from an EMBL/GenBank/DDBJ whole genome shotgun (WGS) entry which is preliminary data.</text>
</comment>
<keyword evidence="8" id="KW-0325">Glycoprotein</keyword>
<keyword evidence="3 10" id="KW-0812">Transmembrane</keyword>
<keyword evidence="9" id="KW-0807">Transducer</keyword>